<comment type="function">
    <text evidence="6">Essential sporozoite protein. In the mosquito vector, required for sporozoite development in the oocyst, migration through the vector hemolymph and entry into the vector salivary glands. In the vertebrate host, required for sporozoite migration through the host dermis and infection of host hepatocytes. Binds to highly sulfated heparan sulfate proteoglycans (HSPGs) on the surface of host hepatocytes.</text>
</comment>
<evidence type="ECO:0000256" key="2">
    <source>
        <dbReference type="ARBA" id="ARBA00021911"/>
    </source>
</evidence>
<feature type="domain" description="DUF7633" evidence="9">
    <location>
        <begin position="1485"/>
        <end position="1606"/>
    </location>
</feature>
<dbReference type="InterPro" id="IPR036465">
    <property type="entry name" value="vWFA_dom_sf"/>
</dbReference>
<dbReference type="SUPFAM" id="SSF53300">
    <property type="entry name" value="vWA-like"/>
    <property type="match status" value="1"/>
</dbReference>
<evidence type="ECO:0000256" key="8">
    <source>
        <dbReference type="SAM" id="SignalP"/>
    </source>
</evidence>
<feature type="compositionally biased region" description="Polar residues" evidence="7">
    <location>
        <begin position="1103"/>
        <end position="1115"/>
    </location>
</feature>
<keyword evidence="8" id="KW-0732">Signal</keyword>
<feature type="region of interest" description="Disordered" evidence="7">
    <location>
        <begin position="1322"/>
        <end position="1456"/>
    </location>
</feature>
<evidence type="ECO:0000256" key="1">
    <source>
        <dbReference type="ARBA" id="ARBA00006241"/>
    </source>
</evidence>
<dbReference type="PANTHER" id="PTHR44826">
    <property type="entry name" value="SPORE COAT PROTEIN SP85"/>
    <property type="match status" value="1"/>
</dbReference>
<organism evidence="10">
    <name type="scientific">Pseudo-nitzschia australis</name>
    <dbReference type="NCBI Taxonomy" id="44445"/>
    <lineage>
        <taxon>Eukaryota</taxon>
        <taxon>Sar</taxon>
        <taxon>Stramenopiles</taxon>
        <taxon>Ochrophyta</taxon>
        <taxon>Bacillariophyta</taxon>
        <taxon>Bacillariophyceae</taxon>
        <taxon>Bacillariophycidae</taxon>
        <taxon>Bacillariales</taxon>
        <taxon>Bacillariaceae</taxon>
        <taxon>Pseudo-nitzschia</taxon>
    </lineage>
</organism>
<feature type="signal peptide" evidence="8">
    <location>
        <begin position="1"/>
        <end position="23"/>
    </location>
</feature>
<evidence type="ECO:0000259" key="9">
    <source>
        <dbReference type="Pfam" id="PF24636"/>
    </source>
</evidence>
<feature type="compositionally biased region" description="Low complexity" evidence="7">
    <location>
        <begin position="1340"/>
        <end position="1349"/>
    </location>
</feature>
<dbReference type="PANTHER" id="PTHR44826:SF3">
    <property type="entry name" value="SPORE COAT PROTEIN SP85"/>
    <property type="match status" value="1"/>
</dbReference>
<dbReference type="InterPro" id="IPR056050">
    <property type="entry name" value="DUF7633"/>
</dbReference>
<feature type="chain" id="PRO_5030605855" description="Circumsporozoite protein" evidence="8">
    <location>
        <begin position="24"/>
        <end position="1618"/>
    </location>
</feature>
<feature type="compositionally biased region" description="Low complexity" evidence="7">
    <location>
        <begin position="1415"/>
        <end position="1429"/>
    </location>
</feature>
<feature type="compositionally biased region" description="Polar residues" evidence="7">
    <location>
        <begin position="1372"/>
        <end position="1405"/>
    </location>
</feature>
<evidence type="ECO:0000256" key="5">
    <source>
        <dbReference type="ARBA" id="ARBA00033726"/>
    </source>
</evidence>
<evidence type="ECO:0000256" key="4">
    <source>
        <dbReference type="ARBA" id="ARBA00022737"/>
    </source>
</evidence>
<sequence length="1618" mass="172450">MKIFISLAATSFALAASMISVDAVNNNKVDDLSAAEMKEYLALENFHSRLNDIDLEDLDQSGHGEMNRVLQEGEFTLEPAEKAPSGSPTSPPPPPICGTIKSKTGNDKELGPFNSREFACNLGSSEDNWYSRSFTYPLFKYSFQLNQACEYQFKTPEGNHQWQTVRDVNSWFEQMAKTVQRSGHSGYKVPGAAIFNGKVVPEDSDLKSANVRNCPENYCVEVSGPAIGTDGFAYDEVSVALAPTLVYAFSHQQAQEDFKQAVSSAIRSEYSDKIFLTNHFVRCGCESFCYDTVDDIAAKATCYMEEQCGERTFQIKYPPNTPSAAKVSWEEEGTTKIMDWFSECAEAAFGCTLNEGSEPLTAFTGTLSPVMFPKVFLSDVNNADFQYGLGGDASQGFSDSSSGKQQIYWSCPTQNNMKSMEDFGDVVKTTDFMQDPGLTRTKPALPCSDEIFNPPEDPEVPPSIGPDCKDVNHNGNCMQLPGGTCYSRTPNSTCPDVELVFESEDEGVSVFSDSDSFMKKCVSSGSFCDLPTDGNGYLTYNGKPTTRPMFVDGAWQFIVSNELRDGEDSYSGETAFECQSWECSYGAANFTYFMDQAELYNVEEVTCTDSPTNQPSESPTRSIQPSAFPTMAPTFCAESYLDSERLNIDLAIDLSQSTVRTAFSDDVDIGDYNNDGYSNTLLDAQGIAIEELLKSILASESLNNENCEIHLTSFDTGATDHGVWSPLDIHGTSINNFLMNHVKQKLRAPYKPKEMRENNSGYTNFDAALDASVDYFTNKATPHRLNLLVFLSDGIPNVRGDGDNEGACAEVVDVWYDKDDTIGDLSCSDLNLTPGELHTFCLAGDSNCAKHEPYQNCVRGKDCENSSAATQYDSEIAALTALNVQRLAIGVGAASDVQQGSALWIVDDNPGKLSGVLPIQALDVGTLTRALKNLCILNTEPPTKSPTTSPSAGPTKSPAPSASPTVLASASPTDAPSDSPTPGLTFKLTDAPTISPSGAPSTIPSASPSKVPTQSPTTSQPSAHPSHYPTRSPSESPSSSPSGSPSSGPTTSPSTSPSTTPSESPSLSPSGSFFPSSAPSDSPTKSPAPSESPTAAPSDSPSLVPTASPSGSPTKGPSVSPSSEPSASPSAGPTISPSSGPSASPTVAPTSSPSVSPTISHAPTFLLPDCYDEPKLIRKHSSQQGMCYYNPDMVQINEMNTTETTVQINNVWTQRALPDELRVFVHTNGVDSVQGRGDGFECLDDQGELMNVADFNEVALECYKEEDGNWLAVIDVVITDVHIPANDVPHPCNPDFEPISNSCSWRIVIPCDSEDLCSADPTISPSASPTGAPTIPPSGSPSVSPSAGPTFSPTDFPTQPPTGFPSVAPSVGPTTLPSEALSMTPTSGPTNSPTEFPSVPTGSESPSDRPSAVLTGTPTGAPTGPVDTGFPSAGAPTDAPTETTGPTVAPTGFPGISESPTVATSFVATNETEVMKCPNDLKIVKTGVTSFPLDALSIKQQNTTSVQVELKQGFTSANATINNVYYQYQADNFDRKCYEKDDVSGGSSIELTIICTHHSQLALLEVWIADDLSKDTLQVGDNATVPECCHPSHAEGTPVTKYLLEIKCVSECDQVAVN</sequence>
<comment type="similarity">
    <text evidence="1">Belongs to the plasmodium circumsporozoite protein family.</text>
</comment>
<gene>
    <name evidence="10" type="ORF">PAUS00366_LOCUS21362</name>
</gene>
<evidence type="ECO:0000256" key="7">
    <source>
        <dbReference type="SAM" id="MobiDB-lite"/>
    </source>
</evidence>
<comment type="function">
    <text evidence="5">In the vertebrate host, binds to highly sulfated heparan sulfate proteoglycans (HSPGs) on the surface of host hepatocytes and is required for sporozoite invasion of the host hepatocytes.</text>
</comment>
<evidence type="ECO:0000256" key="6">
    <source>
        <dbReference type="ARBA" id="ARBA00045806"/>
    </source>
</evidence>
<proteinExistence type="inferred from homology"/>
<feature type="compositionally biased region" description="Low complexity" evidence="7">
    <location>
        <begin position="1029"/>
        <end position="1102"/>
    </location>
</feature>
<feature type="compositionally biased region" description="Polar residues" evidence="7">
    <location>
        <begin position="1322"/>
        <end position="1331"/>
    </location>
</feature>
<feature type="compositionally biased region" description="Polar residues" evidence="7">
    <location>
        <begin position="992"/>
        <end position="1023"/>
    </location>
</feature>
<reference evidence="10" key="1">
    <citation type="submission" date="2021-01" db="EMBL/GenBank/DDBJ databases">
        <authorList>
            <person name="Corre E."/>
            <person name="Pelletier E."/>
            <person name="Niang G."/>
            <person name="Scheremetjew M."/>
            <person name="Finn R."/>
            <person name="Kale V."/>
            <person name="Holt S."/>
            <person name="Cochrane G."/>
            <person name="Meng A."/>
            <person name="Brown T."/>
            <person name="Cohen L."/>
        </authorList>
    </citation>
    <scope>NUCLEOTIDE SEQUENCE</scope>
    <source>
        <strain evidence="10">10249 10 AB</strain>
    </source>
</reference>
<dbReference type="EMBL" id="HBIX01032391">
    <property type="protein sequence ID" value="CAE0728578.1"/>
    <property type="molecule type" value="Transcribed_RNA"/>
</dbReference>
<keyword evidence="3" id="KW-0748">Sporozoite</keyword>
<evidence type="ECO:0000313" key="10">
    <source>
        <dbReference type="EMBL" id="CAE0728578.1"/>
    </source>
</evidence>
<dbReference type="Pfam" id="PF24636">
    <property type="entry name" value="DUF7633"/>
    <property type="match status" value="1"/>
</dbReference>
<protein>
    <recommendedName>
        <fullName evidence="2">Circumsporozoite protein</fullName>
    </recommendedName>
</protein>
<dbReference type="InterPro" id="IPR051860">
    <property type="entry name" value="Plasmodium_CSP_Invasion"/>
</dbReference>
<feature type="region of interest" description="Disordered" evidence="7">
    <location>
        <begin position="938"/>
        <end position="1158"/>
    </location>
</feature>
<accession>A0A7S4AVW2</accession>
<feature type="compositionally biased region" description="Low complexity" evidence="7">
    <location>
        <begin position="1116"/>
        <end position="1158"/>
    </location>
</feature>
<name>A0A7S4AVW2_9STRA</name>
<keyword evidence="4" id="KW-0677">Repeat</keyword>
<evidence type="ECO:0000256" key="3">
    <source>
        <dbReference type="ARBA" id="ARBA00022522"/>
    </source>
</evidence>
<dbReference type="Gene3D" id="3.40.50.410">
    <property type="entry name" value="von Willebrand factor, type A domain"/>
    <property type="match status" value="1"/>
</dbReference>
<feature type="compositionally biased region" description="Low complexity" evidence="7">
    <location>
        <begin position="941"/>
        <end position="982"/>
    </location>
</feature>